<organism evidence="2 3">
    <name type="scientific">Triparma verrucosa</name>
    <dbReference type="NCBI Taxonomy" id="1606542"/>
    <lineage>
        <taxon>Eukaryota</taxon>
        <taxon>Sar</taxon>
        <taxon>Stramenopiles</taxon>
        <taxon>Ochrophyta</taxon>
        <taxon>Bolidophyceae</taxon>
        <taxon>Parmales</taxon>
        <taxon>Triparmaceae</taxon>
        <taxon>Triparma</taxon>
    </lineage>
</organism>
<comment type="caution">
    <text evidence="2">The sequence shown here is derived from an EMBL/GenBank/DDBJ whole genome shotgun (WGS) entry which is preliminary data.</text>
</comment>
<accession>A0A9W7CA89</accession>
<feature type="compositionally biased region" description="Basic residues" evidence="1">
    <location>
        <begin position="61"/>
        <end position="78"/>
    </location>
</feature>
<protein>
    <submittedName>
        <fullName evidence="2">Uncharacterized protein</fullName>
    </submittedName>
</protein>
<feature type="region of interest" description="Disordered" evidence="1">
    <location>
        <begin position="53"/>
        <end position="121"/>
    </location>
</feature>
<name>A0A9W7CA89_9STRA</name>
<keyword evidence="3" id="KW-1185">Reference proteome</keyword>
<dbReference type="Proteomes" id="UP001165160">
    <property type="component" value="Unassembled WGS sequence"/>
</dbReference>
<dbReference type="EMBL" id="BRXX01000284">
    <property type="protein sequence ID" value="GMI02511.1"/>
    <property type="molecule type" value="Genomic_DNA"/>
</dbReference>
<evidence type="ECO:0000313" key="3">
    <source>
        <dbReference type="Proteomes" id="UP001165160"/>
    </source>
</evidence>
<reference evidence="3" key="1">
    <citation type="journal article" date="2023" name="Commun. Biol.">
        <title>Genome analysis of Parmales, the sister group of diatoms, reveals the evolutionary specialization of diatoms from phago-mixotrophs to photoautotrophs.</title>
        <authorList>
            <person name="Ban H."/>
            <person name="Sato S."/>
            <person name="Yoshikawa S."/>
            <person name="Yamada K."/>
            <person name="Nakamura Y."/>
            <person name="Ichinomiya M."/>
            <person name="Sato N."/>
            <person name="Blanc-Mathieu R."/>
            <person name="Endo H."/>
            <person name="Kuwata A."/>
            <person name="Ogata H."/>
        </authorList>
    </citation>
    <scope>NUCLEOTIDE SEQUENCE [LARGE SCALE GENOMIC DNA]</scope>
    <source>
        <strain evidence="3">NIES 3699</strain>
    </source>
</reference>
<proteinExistence type="predicted"/>
<evidence type="ECO:0000256" key="1">
    <source>
        <dbReference type="SAM" id="MobiDB-lite"/>
    </source>
</evidence>
<gene>
    <name evidence="2" type="ORF">TrVE_jg11983</name>
</gene>
<feature type="compositionally biased region" description="Low complexity" evidence="1">
    <location>
        <begin position="80"/>
        <end position="114"/>
    </location>
</feature>
<dbReference type="AlphaFoldDB" id="A0A9W7CA89"/>
<sequence length="121" mass="13416">MENICEFMHRQKHIVIEEDDEIEALMHDGVGGVFHGFSVLTCEAPRSAIPLSRMAKDFHKQQRKMLRRSRKHSRRHQRSNSEASITMSDTSTSSDSLASVSSNSSLSSGDDLNSPKAAGSL</sequence>
<evidence type="ECO:0000313" key="2">
    <source>
        <dbReference type="EMBL" id="GMI02511.1"/>
    </source>
</evidence>